<dbReference type="AlphaFoldDB" id="A0A2I0XIZ2"/>
<keyword evidence="4" id="KW-1185">Reference proteome</keyword>
<reference evidence="3 4" key="2">
    <citation type="journal article" date="2017" name="Nature">
        <title>The Apostasia genome and the evolution of orchids.</title>
        <authorList>
            <person name="Zhang G.Q."/>
            <person name="Liu K.W."/>
            <person name="Li Z."/>
            <person name="Lohaus R."/>
            <person name="Hsiao Y.Y."/>
            <person name="Niu S.C."/>
            <person name="Wang J.Y."/>
            <person name="Lin Y.C."/>
            <person name="Xu Q."/>
            <person name="Chen L.J."/>
            <person name="Yoshida K."/>
            <person name="Fujiwara S."/>
            <person name="Wang Z.W."/>
            <person name="Zhang Y.Q."/>
            <person name="Mitsuda N."/>
            <person name="Wang M."/>
            <person name="Liu G.H."/>
            <person name="Pecoraro L."/>
            <person name="Huang H.X."/>
            <person name="Xiao X.J."/>
            <person name="Lin M."/>
            <person name="Wu X.Y."/>
            <person name="Wu W.L."/>
            <person name="Chen Y.Y."/>
            <person name="Chang S.B."/>
            <person name="Sakamoto S."/>
            <person name="Ohme-Takagi M."/>
            <person name="Yagi M."/>
            <person name="Zeng S.J."/>
            <person name="Shen C.Y."/>
            <person name="Yeh C.M."/>
            <person name="Luo Y.B."/>
            <person name="Tsai W.C."/>
            <person name="Van de Peer Y."/>
            <person name="Liu Z.J."/>
        </authorList>
    </citation>
    <scope>NUCLEOTIDE SEQUENCE [LARGE SCALE GENOMIC DNA]</scope>
    <source>
        <tissue evidence="3">The whole plant</tissue>
    </source>
</reference>
<organism evidence="3 4">
    <name type="scientific">Dendrobium catenatum</name>
    <dbReference type="NCBI Taxonomy" id="906689"/>
    <lineage>
        <taxon>Eukaryota</taxon>
        <taxon>Viridiplantae</taxon>
        <taxon>Streptophyta</taxon>
        <taxon>Embryophyta</taxon>
        <taxon>Tracheophyta</taxon>
        <taxon>Spermatophyta</taxon>
        <taxon>Magnoliopsida</taxon>
        <taxon>Liliopsida</taxon>
        <taxon>Asparagales</taxon>
        <taxon>Orchidaceae</taxon>
        <taxon>Epidendroideae</taxon>
        <taxon>Malaxideae</taxon>
        <taxon>Dendrobiinae</taxon>
        <taxon>Dendrobium</taxon>
    </lineage>
</organism>
<keyword evidence="1" id="KW-0175">Coiled coil</keyword>
<evidence type="ECO:0000313" key="3">
    <source>
        <dbReference type="EMBL" id="PKU87875.1"/>
    </source>
</evidence>
<feature type="coiled-coil region" evidence="1">
    <location>
        <begin position="296"/>
        <end position="323"/>
    </location>
</feature>
<feature type="compositionally biased region" description="Low complexity" evidence="2">
    <location>
        <begin position="218"/>
        <end position="238"/>
    </location>
</feature>
<gene>
    <name evidence="3" type="ORF">MA16_Dca026423</name>
</gene>
<evidence type="ECO:0000313" key="4">
    <source>
        <dbReference type="Proteomes" id="UP000233837"/>
    </source>
</evidence>
<name>A0A2I0XIZ2_9ASPA</name>
<protein>
    <submittedName>
        <fullName evidence="3">Uncharacterized protein</fullName>
    </submittedName>
</protein>
<evidence type="ECO:0000256" key="2">
    <source>
        <dbReference type="SAM" id="MobiDB-lite"/>
    </source>
</evidence>
<dbReference type="EMBL" id="KZ501836">
    <property type="protein sequence ID" value="PKU87875.1"/>
    <property type="molecule type" value="Genomic_DNA"/>
</dbReference>
<sequence>MYNFEIKITVFHFSHHLLAYTSSSSTGDTSSSSKFQALRIYVSYTGDTSSCSKFQALRICISYTSDLQCLRLVMLGIVWYRAVPAVINTRTSRYYSVPSNMSLSNTRARSSGKTSNNIRHDIERMDNTTPMEDLVKGFVLYLLSNIFYLMDELSRPRFTRWDANFIYSEKDVNSIFADLVDHEPVQYGWKVACPPTDESFPPTPDSPMRFPSPIRVASPSKPHSSPRTPSSPIRVPSPIREASPPKHIPVRVARPTDPYSSTHHESSPLNDEINLRILNQAIYKLLTKDKFMKKNVAEVEATNRILKEQIVNLEQSVFDLKEEIFYLKEQIKKKDGFILQFFQDQFPDYFKTYKKEMATGSFSSATISEKDATLSEDEVDPSLLTGIAKRVQKRNDRKRKVISTHFTMGDRKKKILKNLASKEKSVHTPRFQTAATFRSERYFLEPNRDPYLEEKQRLFELLFLVLLCYGRLDDDDAPIHLSLGWPLGQPGPSFLPYSESSLLVLGAGSVFSSSRSAFLLPGAVKCGWCCFKGGAAKVYLLLLGRNDVADFRSC</sequence>
<proteinExistence type="predicted"/>
<evidence type="ECO:0000256" key="1">
    <source>
        <dbReference type="SAM" id="Coils"/>
    </source>
</evidence>
<reference evidence="3 4" key="1">
    <citation type="journal article" date="2016" name="Sci. Rep.">
        <title>The Dendrobium catenatum Lindl. genome sequence provides insights into polysaccharide synthase, floral development and adaptive evolution.</title>
        <authorList>
            <person name="Zhang G.Q."/>
            <person name="Xu Q."/>
            <person name="Bian C."/>
            <person name="Tsai W.C."/>
            <person name="Yeh C.M."/>
            <person name="Liu K.W."/>
            <person name="Yoshida K."/>
            <person name="Zhang L.S."/>
            <person name="Chang S.B."/>
            <person name="Chen F."/>
            <person name="Shi Y."/>
            <person name="Su Y.Y."/>
            <person name="Zhang Y.Q."/>
            <person name="Chen L.J."/>
            <person name="Yin Y."/>
            <person name="Lin M."/>
            <person name="Huang H."/>
            <person name="Deng H."/>
            <person name="Wang Z.W."/>
            <person name="Zhu S.L."/>
            <person name="Zhao X."/>
            <person name="Deng C."/>
            <person name="Niu S.C."/>
            <person name="Huang J."/>
            <person name="Wang M."/>
            <person name="Liu G.H."/>
            <person name="Yang H.J."/>
            <person name="Xiao X.J."/>
            <person name="Hsiao Y.Y."/>
            <person name="Wu W.L."/>
            <person name="Chen Y.Y."/>
            <person name="Mitsuda N."/>
            <person name="Ohme-Takagi M."/>
            <person name="Luo Y.B."/>
            <person name="Van de Peer Y."/>
            <person name="Liu Z.J."/>
        </authorList>
    </citation>
    <scope>NUCLEOTIDE SEQUENCE [LARGE SCALE GENOMIC DNA]</scope>
    <source>
        <tissue evidence="3">The whole plant</tissue>
    </source>
</reference>
<feature type="region of interest" description="Disordered" evidence="2">
    <location>
        <begin position="196"/>
        <end position="267"/>
    </location>
</feature>
<accession>A0A2I0XIZ2</accession>
<dbReference type="Proteomes" id="UP000233837">
    <property type="component" value="Unassembled WGS sequence"/>
</dbReference>